<proteinExistence type="inferred from homology"/>
<dbReference type="PANTHER" id="PTHR47062:SF1">
    <property type="entry name" value="SMALL HEAT SHOCK PROTEIN IBPA"/>
    <property type="match status" value="1"/>
</dbReference>
<evidence type="ECO:0000313" key="6">
    <source>
        <dbReference type="Proteomes" id="UP000461443"/>
    </source>
</evidence>
<evidence type="ECO:0000259" key="4">
    <source>
        <dbReference type="PROSITE" id="PS01031"/>
    </source>
</evidence>
<dbReference type="Pfam" id="PF00011">
    <property type="entry name" value="HSP20"/>
    <property type="match status" value="1"/>
</dbReference>
<dbReference type="SUPFAM" id="SSF49764">
    <property type="entry name" value="HSP20-like chaperones"/>
    <property type="match status" value="1"/>
</dbReference>
<keyword evidence="6" id="KW-1185">Reference proteome</keyword>
<organism evidence="5 6">
    <name type="scientific">Acerihabitans arboris</name>
    <dbReference type="NCBI Taxonomy" id="2691583"/>
    <lineage>
        <taxon>Bacteria</taxon>
        <taxon>Pseudomonadati</taxon>
        <taxon>Pseudomonadota</taxon>
        <taxon>Gammaproteobacteria</taxon>
        <taxon>Enterobacterales</taxon>
        <taxon>Pectobacteriaceae</taxon>
        <taxon>Acerihabitans</taxon>
    </lineage>
</organism>
<name>A0A845SLF3_9GAMM</name>
<dbReference type="Gene3D" id="2.60.40.790">
    <property type="match status" value="1"/>
</dbReference>
<reference evidence="5 6" key="2">
    <citation type="submission" date="2020-02" db="EMBL/GenBank/DDBJ databases">
        <title>The new genus of Enterobacteriales.</title>
        <authorList>
            <person name="Kim I.S."/>
        </authorList>
    </citation>
    <scope>NUCLEOTIDE SEQUENCE [LARGE SCALE GENOMIC DNA]</scope>
    <source>
        <strain evidence="5 6">SAP-6</strain>
    </source>
</reference>
<dbReference type="InterPro" id="IPR037913">
    <property type="entry name" value="ACD_IbpA/B"/>
</dbReference>
<dbReference type="PROSITE" id="PS01031">
    <property type="entry name" value="SHSP"/>
    <property type="match status" value="1"/>
</dbReference>
<dbReference type="CDD" id="cd06470">
    <property type="entry name" value="ACD_IbpA-B_like"/>
    <property type="match status" value="1"/>
</dbReference>
<protein>
    <submittedName>
        <fullName evidence="5">Hsp20 family protein</fullName>
    </submittedName>
</protein>
<gene>
    <name evidence="5" type="ORF">GRH90_13735</name>
</gene>
<comment type="caution">
    <text evidence="5">The sequence shown here is derived from an EMBL/GenBank/DDBJ whole genome shotgun (WGS) entry which is preliminary data.</text>
</comment>
<evidence type="ECO:0000256" key="1">
    <source>
        <dbReference type="ARBA" id="ARBA00023016"/>
    </source>
</evidence>
<evidence type="ECO:0000256" key="3">
    <source>
        <dbReference type="RuleBase" id="RU003616"/>
    </source>
</evidence>
<dbReference type="EMBL" id="WUBS01000009">
    <property type="protein sequence ID" value="NDL63804.1"/>
    <property type="molecule type" value="Genomic_DNA"/>
</dbReference>
<accession>A0A845SLF3</accession>
<dbReference type="PANTHER" id="PTHR47062">
    <property type="match status" value="1"/>
</dbReference>
<dbReference type="AlphaFoldDB" id="A0A845SLF3"/>
<reference evidence="5 6" key="1">
    <citation type="submission" date="2019-12" db="EMBL/GenBank/DDBJ databases">
        <authorList>
            <person name="Lee S.D."/>
        </authorList>
    </citation>
    <scope>NUCLEOTIDE SEQUENCE [LARGE SCALE GENOMIC DNA]</scope>
    <source>
        <strain evidence="5 6">SAP-6</strain>
    </source>
</reference>
<dbReference type="InterPro" id="IPR008978">
    <property type="entry name" value="HSP20-like_chaperone"/>
</dbReference>
<comment type="similarity">
    <text evidence="2 3">Belongs to the small heat shock protein (HSP20) family.</text>
</comment>
<feature type="domain" description="SHSP" evidence="4">
    <location>
        <begin position="34"/>
        <end position="148"/>
    </location>
</feature>
<evidence type="ECO:0000313" key="5">
    <source>
        <dbReference type="EMBL" id="NDL63804.1"/>
    </source>
</evidence>
<evidence type="ECO:0000256" key="2">
    <source>
        <dbReference type="PROSITE-ProRule" id="PRU00285"/>
    </source>
</evidence>
<dbReference type="InterPro" id="IPR002068">
    <property type="entry name" value="A-crystallin/Hsp20_dom"/>
</dbReference>
<dbReference type="Proteomes" id="UP000461443">
    <property type="component" value="Unassembled WGS sequence"/>
</dbReference>
<dbReference type="RefSeq" id="WP_162366521.1">
    <property type="nucleotide sequence ID" value="NZ_WUBS01000009.1"/>
</dbReference>
<keyword evidence="1" id="KW-0346">Stress response</keyword>
<sequence length="161" mass="18268">MALKTLSVIPSFTDSFFGDRFDRIDRLFSQLTGDMPLSATPSYDIRRYGDNRYDLTLSVPGWSQDELDISAQGGQLIISGKRNEEKNAQEQEGWLYRGISRTDFSLSYRLPEHVKVEGAELDKGLLTVSLLQDIPETEKPKKITIRYRDANAPKALEHDLA</sequence>